<reference evidence="2" key="1">
    <citation type="journal article" date="2020" name="Microbiol. Resour. Announc.">
        <title>Complete Genome Sequence of Novel Psychrotolerant Legionella Strain TUM19329, Isolated from Antarctic Lake Sediment.</title>
        <authorList>
            <person name="Shimada S."/>
            <person name="Nakai R."/>
            <person name="Aoki K."/>
            <person name="Shimoeda N."/>
            <person name="Ohno G."/>
            <person name="Miyazaki Y."/>
            <person name="Kudoh S."/>
            <person name="Imura S."/>
            <person name="Watanabe K."/>
            <person name="Ishii Y."/>
            <person name="Tateda K."/>
        </authorList>
    </citation>
    <scope>NUCLEOTIDE SEQUENCE [LARGE SCALE GENOMIC DNA]</scope>
    <source>
        <strain evidence="2">TUM19329</strain>
    </source>
</reference>
<dbReference type="Pfam" id="PF04564">
    <property type="entry name" value="U-box"/>
    <property type="match status" value="1"/>
</dbReference>
<accession>A0A6F8T6A1</accession>
<gene>
    <name evidence="2" type="ORF">TUM19329_23420</name>
</gene>
<dbReference type="AlphaFoldDB" id="A0A6F8T6A1"/>
<dbReference type="Proteomes" id="UP000502894">
    <property type="component" value="Chromosome"/>
</dbReference>
<dbReference type="SMART" id="SM00504">
    <property type="entry name" value="Ubox"/>
    <property type="match status" value="1"/>
</dbReference>
<dbReference type="InterPro" id="IPR013083">
    <property type="entry name" value="Znf_RING/FYVE/PHD"/>
</dbReference>
<dbReference type="KEGG" id="lant:TUM19329_23420"/>
<evidence type="ECO:0000313" key="2">
    <source>
        <dbReference type="EMBL" id="BCA95981.1"/>
    </source>
</evidence>
<dbReference type="InterPro" id="IPR045185">
    <property type="entry name" value="PUB22/23/24-like"/>
</dbReference>
<organism evidence="2 3">
    <name type="scientific">Legionella antarctica</name>
    <dbReference type="NCBI Taxonomy" id="2708020"/>
    <lineage>
        <taxon>Bacteria</taxon>
        <taxon>Pseudomonadati</taxon>
        <taxon>Pseudomonadota</taxon>
        <taxon>Gammaproteobacteria</taxon>
        <taxon>Legionellales</taxon>
        <taxon>Legionellaceae</taxon>
        <taxon>Legionella</taxon>
    </lineage>
</organism>
<name>A0A6F8T6A1_9GAMM</name>
<protein>
    <recommendedName>
        <fullName evidence="1">U-box domain-containing protein</fullName>
    </recommendedName>
</protein>
<dbReference type="InterPro" id="IPR003613">
    <property type="entry name" value="Ubox_domain"/>
</dbReference>
<dbReference type="PANTHER" id="PTHR22849">
    <property type="entry name" value="WDSAM1 PROTEIN"/>
    <property type="match status" value="1"/>
</dbReference>
<dbReference type="CDD" id="cd16453">
    <property type="entry name" value="RING-Ubox"/>
    <property type="match status" value="1"/>
</dbReference>
<evidence type="ECO:0000313" key="3">
    <source>
        <dbReference type="Proteomes" id="UP000502894"/>
    </source>
</evidence>
<dbReference type="EMBL" id="AP022839">
    <property type="protein sequence ID" value="BCA95981.1"/>
    <property type="molecule type" value="Genomic_DNA"/>
</dbReference>
<dbReference type="PANTHER" id="PTHR22849:SF132">
    <property type="entry name" value="E3 UBIQUITIN-PROTEIN LIGASE PUB23"/>
    <property type="match status" value="1"/>
</dbReference>
<dbReference type="GO" id="GO:0061630">
    <property type="term" value="F:ubiquitin protein ligase activity"/>
    <property type="evidence" value="ECO:0007669"/>
    <property type="project" value="InterPro"/>
</dbReference>
<sequence>MEQKVEFITQDANIFIYDKMDPKATTQILFSKIELLKKSPIFSPMILNLQEKGGHFWLIRESRIEGLLTVQSLSYNTSSSQWQANTASRYMLSVDKGWISNRHNPKTIEFNTLVQQTGGFIKVTEENAGTELPGLLKILSNDGYYTENRINPKIDEETKTKGYSDYHVRSVGHSFKLEPTTVTLPERILMALSCPLATQKTGEAKLMKDPVTALDGVTYERTSLLEQSPSFQEKIDFYPNIKLKTIINYVAATSLKPEEYLTKLKKVEFDILDPILLSKMDSPVLSPSGHSFEKNSIEQWIKSKQSDVPTWGSTLPIPDPVTNENIRGKPFIENINLKMFIQAWPSFYEQQQSTLSSPSYTIG</sequence>
<keyword evidence="3" id="KW-1185">Reference proteome</keyword>
<feature type="domain" description="U-box" evidence="1">
    <location>
        <begin position="270"/>
        <end position="344"/>
    </location>
</feature>
<evidence type="ECO:0000259" key="1">
    <source>
        <dbReference type="SMART" id="SM00504"/>
    </source>
</evidence>
<dbReference type="SUPFAM" id="SSF57850">
    <property type="entry name" value="RING/U-box"/>
    <property type="match status" value="1"/>
</dbReference>
<dbReference type="GO" id="GO:0016567">
    <property type="term" value="P:protein ubiquitination"/>
    <property type="evidence" value="ECO:0007669"/>
    <property type="project" value="InterPro"/>
</dbReference>
<dbReference type="Gene3D" id="3.30.40.10">
    <property type="entry name" value="Zinc/RING finger domain, C3HC4 (zinc finger)"/>
    <property type="match status" value="1"/>
</dbReference>
<proteinExistence type="predicted"/>
<dbReference type="RefSeq" id="WP_173237440.1">
    <property type="nucleotide sequence ID" value="NZ_AP022839.1"/>
</dbReference>